<dbReference type="GO" id="GO:0046933">
    <property type="term" value="F:proton-transporting ATP synthase activity, rotational mechanism"/>
    <property type="evidence" value="ECO:0007669"/>
    <property type="project" value="InterPro"/>
</dbReference>
<evidence type="ECO:0000256" key="2">
    <source>
        <dbReference type="ARBA" id="ARBA00022448"/>
    </source>
</evidence>
<keyword evidence="6" id="KW-0066">ATP synthesis</keyword>
<dbReference type="Proteomes" id="UP000034307">
    <property type="component" value="Unassembled WGS sequence"/>
</dbReference>
<evidence type="ECO:0000313" key="8">
    <source>
        <dbReference type="Proteomes" id="UP000034307"/>
    </source>
</evidence>
<dbReference type="STRING" id="1618358.UX80_C0035G0007"/>
<evidence type="ECO:0000256" key="1">
    <source>
        <dbReference type="ARBA" id="ARBA00004370"/>
    </source>
</evidence>
<comment type="caution">
    <text evidence="7">The sequence shown here is derived from an EMBL/GenBank/DDBJ whole genome shotgun (WGS) entry which is preliminary data.</text>
</comment>
<dbReference type="AlphaFoldDB" id="A0A0G1RHH9"/>
<organism evidence="7 8">
    <name type="scientific">Candidatus Amesbacteria bacterium GW2011_GWA2_47_11b</name>
    <dbReference type="NCBI Taxonomy" id="1618358"/>
    <lineage>
        <taxon>Bacteria</taxon>
        <taxon>Candidatus Amesiibacteriota</taxon>
    </lineage>
</organism>
<dbReference type="EMBL" id="LCNO01000035">
    <property type="protein sequence ID" value="KKU56532.1"/>
    <property type="molecule type" value="Genomic_DNA"/>
</dbReference>
<gene>
    <name evidence="7" type="ORF">UX80_C0035G0007</name>
</gene>
<dbReference type="GO" id="GO:0016020">
    <property type="term" value="C:membrane"/>
    <property type="evidence" value="ECO:0007669"/>
    <property type="project" value="UniProtKB-SubCell"/>
</dbReference>
<proteinExistence type="predicted"/>
<evidence type="ECO:0000256" key="6">
    <source>
        <dbReference type="ARBA" id="ARBA00023310"/>
    </source>
</evidence>
<evidence type="ECO:0000256" key="5">
    <source>
        <dbReference type="ARBA" id="ARBA00023136"/>
    </source>
</evidence>
<dbReference type="Pfam" id="PF00213">
    <property type="entry name" value="OSCP"/>
    <property type="match status" value="1"/>
</dbReference>
<keyword evidence="2" id="KW-0813">Transport</keyword>
<protein>
    <submittedName>
        <fullName evidence="7">Uncharacterized protein</fullName>
    </submittedName>
</protein>
<dbReference type="InterPro" id="IPR000711">
    <property type="entry name" value="ATPase_OSCP/dsu"/>
</dbReference>
<accession>A0A0G1RHH9</accession>
<reference evidence="7 8" key="1">
    <citation type="journal article" date="2015" name="Nature">
        <title>rRNA introns, odd ribosomes, and small enigmatic genomes across a large radiation of phyla.</title>
        <authorList>
            <person name="Brown C.T."/>
            <person name="Hug L.A."/>
            <person name="Thomas B.C."/>
            <person name="Sharon I."/>
            <person name="Castelle C.J."/>
            <person name="Singh A."/>
            <person name="Wilkins M.J."/>
            <person name="Williams K.H."/>
            <person name="Banfield J.F."/>
        </authorList>
    </citation>
    <scope>NUCLEOTIDE SEQUENCE [LARGE SCALE GENOMIC DNA]</scope>
</reference>
<evidence type="ECO:0000313" key="7">
    <source>
        <dbReference type="EMBL" id="KKU56532.1"/>
    </source>
</evidence>
<sequence>MYSDVYELALTTQDREHLLREIDMVVDSLYKTEVVTSEVRRQVAEVLAKYKDNLPGVREAVKKMRDMKMEVARDLSQKGVEEVCTWVRKCLGEDVLVDFVVKPELIGGATVYWEGRYGDFSLKKKLEEYGGI</sequence>
<keyword evidence="5" id="KW-0472">Membrane</keyword>
<keyword evidence="3" id="KW-0375">Hydrogen ion transport</keyword>
<evidence type="ECO:0000256" key="3">
    <source>
        <dbReference type="ARBA" id="ARBA00022781"/>
    </source>
</evidence>
<comment type="subcellular location">
    <subcellularLocation>
        <location evidence="1">Membrane</location>
    </subcellularLocation>
</comment>
<keyword evidence="4" id="KW-0406">Ion transport</keyword>
<name>A0A0G1RHH9_9BACT</name>
<evidence type="ECO:0000256" key="4">
    <source>
        <dbReference type="ARBA" id="ARBA00023065"/>
    </source>
</evidence>